<dbReference type="Pfam" id="PF06722">
    <property type="entry name" value="EryCIII-like_C"/>
    <property type="match status" value="1"/>
</dbReference>
<gene>
    <name evidence="2" type="ordered locus">Tmz1t_1629</name>
    <name evidence="3" type="ORF">E6Q80_18395</name>
</gene>
<dbReference type="EMBL" id="SSFD01000305">
    <property type="protein sequence ID" value="TXH80602.1"/>
    <property type="molecule type" value="Genomic_DNA"/>
</dbReference>
<evidence type="ECO:0000313" key="3">
    <source>
        <dbReference type="EMBL" id="TXH80602.1"/>
    </source>
</evidence>
<dbReference type="GO" id="GO:0008194">
    <property type="term" value="F:UDP-glycosyltransferase activity"/>
    <property type="evidence" value="ECO:0007669"/>
    <property type="project" value="InterPro"/>
</dbReference>
<dbReference type="SUPFAM" id="SSF53756">
    <property type="entry name" value="UDP-Glycosyltransferase/glycogen phosphorylase"/>
    <property type="match status" value="1"/>
</dbReference>
<dbReference type="eggNOG" id="COG1819">
    <property type="taxonomic scope" value="Bacteria"/>
</dbReference>
<sequence length="423" mass="45287">MTEPTATRFLFIAEGSTLAHVGRPLVLARALHLAGFDVVFARPPAYGWMTRDDRFTSVDLATQSPTEFARRLERGQPLYDLATLERYVQDDLVLLRAHRPGVVIGDFRLSLSVSARLAGVAYATLCDAYWSPEAPLEPALPVFPWTPYVPLALAEPLFRSVAPLAFRLHARPMEALRRRHGLPGLDHDLRRCYTDADLRLFANPAALFPQVAPHAGAAFIGPLAWAPRGMALPAALGDSDRPLVYVTMGSSGATGILGLVLGALAQRDCELIVTTAGRPLPSTVDAARVRIFDYLPGDLVCARASLVVCNGGSPTTNQALVHGVPVLGIARNMDQFLNMQAIERFGAGLTLRADRVSTGALAKATECLLGTPSARLQASRLRDPELAAPAASLHRLGARASDLLQAVFRGAGVPAQTRGGDDC</sequence>
<keyword evidence="2" id="KW-0808">Transferase</keyword>
<dbReference type="EMBL" id="CP001281">
    <property type="protein sequence ID" value="ACK54384.1"/>
    <property type="molecule type" value="Genomic_DNA"/>
</dbReference>
<evidence type="ECO:0000313" key="2">
    <source>
        <dbReference type="EMBL" id="ACK54384.1"/>
    </source>
</evidence>
<accession>A0A5C7SB58</accession>
<dbReference type="STRING" id="85643.Tmz1t_1629"/>
<protein>
    <submittedName>
        <fullName evidence="3">Glycosyl transferase UDP-glucuronosyltransferase</fullName>
    </submittedName>
    <submittedName>
        <fullName evidence="2">Glycosyl transferase, UDP-glucuronosyltransferase-like protein</fullName>
    </submittedName>
</protein>
<dbReference type="RefSeq" id="WP_012585116.1">
    <property type="nucleotide sequence ID" value="NC_011662.2"/>
</dbReference>
<organism evidence="2 4">
    <name type="scientific">Thauera aminoaromatica</name>
    <dbReference type="NCBI Taxonomy" id="164330"/>
    <lineage>
        <taxon>Bacteria</taxon>
        <taxon>Pseudomonadati</taxon>
        <taxon>Pseudomonadota</taxon>
        <taxon>Betaproteobacteria</taxon>
        <taxon>Rhodocyclales</taxon>
        <taxon>Zoogloeaceae</taxon>
        <taxon>Thauera</taxon>
    </lineage>
</organism>
<name>C4ZJK2_THASP</name>
<reference evidence="2 4" key="2">
    <citation type="journal article" date="2012" name="Stand. Genomic Sci.">
        <title>Complete genome sequence of Thauera aminoaromatica strain MZ1T.</title>
        <authorList>
            <person name="Jiang K."/>
            <person name="Sanseverino J."/>
            <person name="Chauhan A."/>
            <person name="Lucas S."/>
            <person name="Copeland A."/>
            <person name="Lapidus A."/>
            <person name="Del Rio T.G."/>
            <person name="Dalin E."/>
            <person name="Tice H."/>
            <person name="Bruce D."/>
            <person name="Goodwin L."/>
            <person name="Pitluck S."/>
            <person name="Sims D."/>
            <person name="Brettin T."/>
            <person name="Detter J.C."/>
            <person name="Han C."/>
            <person name="Chang Y.J."/>
            <person name="Larimer F."/>
            <person name="Land M."/>
            <person name="Hauser L."/>
            <person name="Kyrpides N.C."/>
            <person name="Mikhailova N."/>
            <person name="Moser S."/>
            <person name="Jegier P."/>
            <person name="Close D."/>
            <person name="Debruyn J.M."/>
            <person name="Wang Y."/>
            <person name="Layton A.C."/>
            <person name="Allen M.S."/>
            <person name="Sayler G.S."/>
        </authorList>
    </citation>
    <scope>NUCLEOTIDE SEQUENCE [LARGE SCALE GENOMIC DNA]</scope>
    <source>
        <strain evidence="2 4">MZ1T</strain>
    </source>
</reference>
<dbReference type="CDD" id="cd03784">
    <property type="entry name" value="GT1_Gtf-like"/>
    <property type="match status" value="1"/>
</dbReference>
<evidence type="ECO:0000259" key="1">
    <source>
        <dbReference type="Pfam" id="PF06722"/>
    </source>
</evidence>
<dbReference type="GO" id="GO:0016758">
    <property type="term" value="F:hexosyltransferase activity"/>
    <property type="evidence" value="ECO:0007669"/>
    <property type="project" value="UniProtKB-ARBA"/>
</dbReference>
<dbReference type="PANTHER" id="PTHR21015">
    <property type="entry name" value="UDP-N-ACETYLGLUCOSAMINE--N-ACETYLMURAMYL-(PENTAPEPTIDE) PYROPHOSPHORYL-UNDECAPRENOL N-ACETYLGLUCOSAMINE TRANSFERASE 1"/>
    <property type="match status" value="1"/>
</dbReference>
<dbReference type="CAZy" id="GT1">
    <property type="family name" value="Glycosyltransferase Family 1"/>
</dbReference>
<dbReference type="KEGG" id="tmz:Tmz1t_1629"/>
<dbReference type="InterPro" id="IPR010610">
    <property type="entry name" value="EryCIII-like_C"/>
</dbReference>
<evidence type="ECO:0000313" key="5">
    <source>
        <dbReference type="Proteomes" id="UP000321192"/>
    </source>
</evidence>
<accession>C4ZJK2</accession>
<evidence type="ECO:0000313" key="4">
    <source>
        <dbReference type="Proteomes" id="UP000002186"/>
    </source>
</evidence>
<dbReference type="Proteomes" id="UP000321192">
    <property type="component" value="Unassembled WGS sequence"/>
</dbReference>
<keyword evidence="4" id="KW-1185">Reference proteome</keyword>
<dbReference type="PANTHER" id="PTHR21015:SF22">
    <property type="entry name" value="GLYCOSYLTRANSFERASE"/>
    <property type="match status" value="1"/>
</dbReference>
<dbReference type="Proteomes" id="UP000002186">
    <property type="component" value="Chromosome"/>
</dbReference>
<reference evidence="4" key="1">
    <citation type="submission" date="2009-05" db="EMBL/GenBank/DDBJ databases">
        <title>Complete sequence of chromosome of Thauera sp. MZ1T.</title>
        <authorList>
            <consortium name="US DOE Joint Genome Institute"/>
            <person name="Lucas S."/>
            <person name="Copeland A."/>
            <person name="Lapidus A."/>
            <person name="Glavina del Rio T."/>
            <person name="Dalin E."/>
            <person name="Tice H."/>
            <person name="Bruce D."/>
            <person name="Goodwin L."/>
            <person name="Pitluck S."/>
            <person name="Sims D."/>
            <person name="Brettin T."/>
            <person name="Detter J.C."/>
            <person name="Han C."/>
            <person name="Larimer F."/>
            <person name="Land M."/>
            <person name="Hauser L."/>
            <person name="Kyrpides N."/>
            <person name="Mikhailova N."/>
            <person name="Sayler G.S."/>
        </authorList>
    </citation>
    <scope>NUCLEOTIDE SEQUENCE [LARGE SCALE GENOMIC DNA]</scope>
    <source>
        <strain evidence="4">MZ1T</strain>
    </source>
</reference>
<dbReference type="Gene3D" id="3.40.50.2000">
    <property type="entry name" value="Glycogen Phosphorylase B"/>
    <property type="match status" value="2"/>
</dbReference>
<dbReference type="InterPro" id="IPR002213">
    <property type="entry name" value="UDP_glucos_trans"/>
</dbReference>
<reference evidence="3 5" key="3">
    <citation type="submission" date="2018-09" db="EMBL/GenBank/DDBJ databases">
        <title>Metagenome Assembled Genomes from an Advanced Water Purification Facility.</title>
        <authorList>
            <person name="Stamps B.W."/>
            <person name="Spear J.R."/>
        </authorList>
    </citation>
    <scope>NUCLEOTIDE SEQUENCE [LARGE SCALE GENOMIC DNA]</scope>
    <source>
        <strain evidence="3">Bin_27_1</strain>
    </source>
</reference>
<dbReference type="AlphaFoldDB" id="C4ZJK2"/>
<dbReference type="OrthoDB" id="6620093at2"/>
<feature type="domain" description="Erythromycin biosynthesis protein CIII-like C-terminal" evidence="1">
    <location>
        <begin position="260"/>
        <end position="390"/>
    </location>
</feature>
<dbReference type="HOGENOM" id="CLU_692271_0_0_4"/>
<proteinExistence type="predicted"/>